<proteinExistence type="predicted"/>
<dbReference type="RefSeq" id="WP_096919449.1">
    <property type="nucleotide sequence ID" value="NZ_CP029487.1"/>
</dbReference>
<evidence type="ECO:0000313" key="2">
    <source>
        <dbReference type="EMBL" id="QCT70034.1"/>
    </source>
</evidence>
<reference evidence="2 3" key="1">
    <citation type="submission" date="2018-05" db="EMBL/GenBank/DDBJ databases">
        <title>Genome comparison of Eubacterium sp.</title>
        <authorList>
            <person name="Feng Y."/>
            <person name="Sanchez-Andrea I."/>
            <person name="Stams A.J.M."/>
            <person name="De Vos W.M."/>
        </authorList>
    </citation>
    <scope>NUCLEOTIDE SEQUENCE [LARGE SCALE GENOMIC DNA]</scope>
    <source>
        <strain evidence="2 3">YI</strain>
    </source>
</reference>
<name>A0A4P9C482_EUBML</name>
<keyword evidence="3" id="KW-1185">Reference proteome</keyword>
<dbReference type="Proteomes" id="UP000218387">
    <property type="component" value="Chromosome"/>
</dbReference>
<dbReference type="EMBL" id="CP029487">
    <property type="protein sequence ID" value="QCT70034.1"/>
    <property type="molecule type" value="Genomic_DNA"/>
</dbReference>
<evidence type="ECO:0000313" key="3">
    <source>
        <dbReference type="Proteomes" id="UP000218387"/>
    </source>
</evidence>
<dbReference type="Pfam" id="PF13148">
    <property type="entry name" value="DUF3987"/>
    <property type="match status" value="1"/>
</dbReference>
<dbReference type="InterPro" id="IPR025048">
    <property type="entry name" value="DUF3987"/>
</dbReference>
<sequence>MNMDEKDTNLETTQMPPAGQPPEALEVVMIDDDEEERQRWQNKSGITLRPPRRVVSTPIIEEVDENGETHYCYGEAATEDFPAEICYEGERRELKNEEYEQILAAFKQAQAKEDGYKPLRPLEENTTLPRFPMENLPIALFEYCKNLSEAMEMSADLAGTAMLGTLAALLQGRYGISPEPGWEEPLCLFVLGVARPGEGKSHLMKAVTNPLFKHQTKLFSDYADKAIEIEVRLDMARSAYEAMRRECSSLKGGPREIKLVEMEDKLREIKALEKSAPPRLVANDVTAQKLAGLLQENKGRISIISAEGAVFSNIAGLYDSQPNFTNYLQAYSGETIIVDRVGRPGEYINDPRLTMNLMVQPDVLDQVVKNRTLLERGLPARFLFSLPESKLGRRKIEGAPKLDPEIKKRYEDLLEELIALAEEDTYEILTLSEDAADLFTGFRKAADERNNGDLANLKEWTSKLPGQVLRLAGLMHVATYREEAGKMPVDYFVMKEACELAWSYYIDHARHAHQIMGSDKNMKRAVALLKALDQQDWKAFTAYEVARSLKNQSFKKGADAEVFLNILVDYGYLKIEREQSGKRVFYKYIVNPRWIAQSKDRLA</sequence>
<dbReference type="KEGG" id="emt:CPZ25_001480"/>
<protein>
    <submittedName>
        <fullName evidence="2">DUF3987 domain-containing protein</fullName>
    </submittedName>
</protein>
<feature type="region of interest" description="Disordered" evidence="1">
    <location>
        <begin position="1"/>
        <end position="23"/>
    </location>
</feature>
<gene>
    <name evidence="2" type="ORF">CPZ25_001480</name>
</gene>
<dbReference type="AlphaFoldDB" id="A0A4P9C482"/>
<evidence type="ECO:0000256" key="1">
    <source>
        <dbReference type="SAM" id="MobiDB-lite"/>
    </source>
</evidence>
<organism evidence="2 3">
    <name type="scientific">Eubacterium maltosivorans</name>
    <dbReference type="NCBI Taxonomy" id="2041044"/>
    <lineage>
        <taxon>Bacteria</taxon>
        <taxon>Bacillati</taxon>
        <taxon>Bacillota</taxon>
        <taxon>Clostridia</taxon>
        <taxon>Eubacteriales</taxon>
        <taxon>Eubacteriaceae</taxon>
        <taxon>Eubacterium</taxon>
    </lineage>
</organism>
<accession>A0A4P9C482</accession>